<sequence length="1144" mass="125538">MDTKTITKTTRYLTVLFILVAVHPAAAQLVLNRTGATGEYTAPATVTLSPGFTSTGNFRASIAPAAAALGNAASANQNYIQRTVYLRGYGNTPPASPTVADAMRDITYYDGLGRPMQEVGVRASGAGATRDLVTPVAYDGFGRQHRDYLPYGTATGAGGAFKAGAVTQQATYYNAPPAGVVKIPVSGGVTPSFGERRYEASPLDRVEEQGFPGGAWQLGARTATGGRTVMAEHSTNDAVAGFGVNSRRVARYGVTLSSAGTPTLTLESNGIYAAGELYVAITKDENWTSADGRNGTVEEYTDKQGRVVLKRTYNANTVLSTYYVYNELGQLAFVLTPGALPDRGTLPAAADRPAWLSAHVYHYKYDSRGRLVEKRVPGKGREFLVYNRLDQPVGTQDSVQRMASPQQWTVTKYDAHGRAVKTGTWTHMGSTAGGDRRTVVQDSVLLITAANQWEERPAGAYTNRSWPRGNTRVLTEQFYDDYSVSVFTGLPAAYRPTGYSVMTKGLPTVSRVNVLGTSHYLWSAIYYDDRGNAVREIRQHYKGGTAATGNYDDTGTEYSFTRRPLSDTRRHYASGSLSATVRTERTYDHRERPVDTWKRLNSGTRTLIARSVYNDIGQLRSRQLHSTDGSSFAETVNHSYNARGWLRNTVSPKFRQYLRYDTLSSPQFNGNIRWQQWQHGTAALQAYDYSYDRLDRLLAGTAGSNSETITYDVMGNIKTLKRDAAAVWTYGYTAAGGNRLQTITGGSGAYIYDGNGNMTRDARQNLTVVYNELNLPKAVSGGTAATYTYDATGRKLRSVIGPVTTEYIDGIEWEGTTLNVIHMEEGRIIAGTGRYEYVLRDHLGNSRSGFSSDAPTVVNLRTDYYPFGLQHPTGNVVPATKNRYLYNGKEQQDGSAYYDYGARFYDPVIGRWGSVDPLAEEFDNVSPYNYGLNNPLRFIDPTGMAAAPIYDEDGNLLGTDDEGLQGKAIVMNEKDFKQGMSHEEALKKNLGVAGLKGDEAKSNLLKSYHSLPGRPDYDGHLTLAEANEWFRTGNGEPLYVDLSKIDLSSISQSDFKTDRKVTYFQTLFNSKDGRVYGNIGLSLENGAARGTYDDYDFDVKRWNGPPQQAHKLIIRNAATQIGNAVAGKGVGYRIYFNGTAPIKK</sequence>
<proteinExistence type="predicted"/>
<evidence type="ECO:0000259" key="2">
    <source>
        <dbReference type="Pfam" id="PF20041"/>
    </source>
</evidence>
<dbReference type="InterPro" id="IPR050708">
    <property type="entry name" value="T6SS_VgrG/RHS"/>
</dbReference>
<dbReference type="Proteomes" id="UP001595526">
    <property type="component" value="Unassembled WGS sequence"/>
</dbReference>
<dbReference type="InterPro" id="IPR045619">
    <property type="entry name" value="DUF6443"/>
</dbReference>
<dbReference type="InterPro" id="IPR022385">
    <property type="entry name" value="Rhs_assc_core"/>
</dbReference>
<dbReference type="InterPro" id="IPR056823">
    <property type="entry name" value="TEN-like_YD-shell"/>
</dbReference>
<keyword evidence="1" id="KW-0677">Repeat</keyword>
<dbReference type="NCBIfam" id="TIGR03696">
    <property type="entry name" value="Rhs_assc_core"/>
    <property type="match status" value="1"/>
</dbReference>
<dbReference type="PANTHER" id="PTHR32305:SF15">
    <property type="entry name" value="PROTEIN RHSA-RELATED"/>
    <property type="match status" value="1"/>
</dbReference>
<reference evidence="5" key="1">
    <citation type="journal article" date="2019" name="Int. J. Syst. Evol. Microbiol.">
        <title>The Global Catalogue of Microorganisms (GCM) 10K type strain sequencing project: providing services to taxonomists for standard genome sequencing and annotation.</title>
        <authorList>
            <consortium name="The Broad Institute Genomics Platform"/>
            <consortium name="The Broad Institute Genome Sequencing Center for Infectious Disease"/>
            <person name="Wu L."/>
            <person name="Ma J."/>
        </authorList>
    </citation>
    <scope>NUCLEOTIDE SEQUENCE [LARGE SCALE GENOMIC DNA]</scope>
    <source>
        <strain evidence="5">KCTC 52416</strain>
    </source>
</reference>
<dbReference type="Pfam" id="PF25023">
    <property type="entry name" value="TEN_YD-shell"/>
    <property type="match status" value="1"/>
</dbReference>
<dbReference type="RefSeq" id="WP_379025253.1">
    <property type="nucleotide sequence ID" value="NZ_JBHRTA010000055.1"/>
</dbReference>
<dbReference type="PANTHER" id="PTHR32305">
    <property type="match status" value="1"/>
</dbReference>
<dbReference type="Pfam" id="PF20041">
    <property type="entry name" value="DUF6443"/>
    <property type="match status" value="1"/>
</dbReference>
<name>A0ABV7JQS3_9SPHI</name>
<evidence type="ECO:0000259" key="3">
    <source>
        <dbReference type="Pfam" id="PF25023"/>
    </source>
</evidence>
<accession>A0ABV7JQS3</accession>
<organism evidence="4 5">
    <name type="scientific">Parapedobacter deserti</name>
    <dbReference type="NCBI Taxonomy" id="1912957"/>
    <lineage>
        <taxon>Bacteria</taxon>
        <taxon>Pseudomonadati</taxon>
        <taxon>Bacteroidota</taxon>
        <taxon>Sphingobacteriia</taxon>
        <taxon>Sphingobacteriales</taxon>
        <taxon>Sphingobacteriaceae</taxon>
        <taxon>Parapedobacter</taxon>
    </lineage>
</organism>
<evidence type="ECO:0000313" key="4">
    <source>
        <dbReference type="EMBL" id="MFC3199532.1"/>
    </source>
</evidence>
<gene>
    <name evidence="4" type="ORF">ACFOET_18090</name>
</gene>
<feature type="domain" description="DUF6443" evidence="2">
    <location>
        <begin position="93"/>
        <end position="223"/>
    </location>
</feature>
<evidence type="ECO:0000256" key="1">
    <source>
        <dbReference type="ARBA" id="ARBA00022737"/>
    </source>
</evidence>
<feature type="domain" description="Teneurin-like YD-shell" evidence="3">
    <location>
        <begin position="668"/>
        <end position="795"/>
    </location>
</feature>
<protein>
    <submittedName>
        <fullName evidence="4">DUF6443 domain-containing protein</fullName>
    </submittedName>
</protein>
<dbReference type="Gene3D" id="2.180.10.10">
    <property type="entry name" value="RHS repeat-associated core"/>
    <property type="match status" value="1"/>
</dbReference>
<evidence type="ECO:0000313" key="5">
    <source>
        <dbReference type="Proteomes" id="UP001595526"/>
    </source>
</evidence>
<dbReference type="EMBL" id="JBHRTA010000055">
    <property type="protein sequence ID" value="MFC3199532.1"/>
    <property type="molecule type" value="Genomic_DNA"/>
</dbReference>
<comment type="caution">
    <text evidence="4">The sequence shown here is derived from an EMBL/GenBank/DDBJ whole genome shotgun (WGS) entry which is preliminary data.</text>
</comment>
<keyword evidence="5" id="KW-1185">Reference proteome</keyword>